<comment type="caution">
    <text evidence="1">The sequence shown here is derived from an EMBL/GenBank/DDBJ whole genome shotgun (WGS) entry which is preliminary data.</text>
</comment>
<name>X1G753_9ZZZZ</name>
<accession>X1G753</accession>
<sequence length="68" mass="8285">MKSKNICKWYNVCPLKIYFEEGKLDIKWIDSYCKGNYHRCIRRKMEEEGKYHPDNMLPDGTIDRKLKI</sequence>
<reference evidence="1" key="1">
    <citation type="journal article" date="2014" name="Front. Microbiol.">
        <title>High frequency of phylogenetically diverse reductive dehalogenase-homologous genes in deep subseafloor sedimentary metagenomes.</title>
        <authorList>
            <person name="Kawai M."/>
            <person name="Futagami T."/>
            <person name="Toyoda A."/>
            <person name="Takaki Y."/>
            <person name="Nishi S."/>
            <person name="Hori S."/>
            <person name="Arai W."/>
            <person name="Tsubouchi T."/>
            <person name="Morono Y."/>
            <person name="Uchiyama I."/>
            <person name="Ito T."/>
            <person name="Fujiyama A."/>
            <person name="Inagaki F."/>
            <person name="Takami H."/>
        </authorList>
    </citation>
    <scope>NUCLEOTIDE SEQUENCE</scope>
    <source>
        <strain evidence="1">Expedition CK06-06</strain>
    </source>
</reference>
<dbReference type="EMBL" id="BARU01011058">
    <property type="protein sequence ID" value="GAH40655.1"/>
    <property type="molecule type" value="Genomic_DNA"/>
</dbReference>
<gene>
    <name evidence="1" type="ORF">S03H2_20876</name>
</gene>
<organism evidence="1">
    <name type="scientific">marine sediment metagenome</name>
    <dbReference type="NCBI Taxonomy" id="412755"/>
    <lineage>
        <taxon>unclassified sequences</taxon>
        <taxon>metagenomes</taxon>
        <taxon>ecological metagenomes</taxon>
    </lineage>
</organism>
<protein>
    <submittedName>
        <fullName evidence="1">Uncharacterized protein</fullName>
    </submittedName>
</protein>
<proteinExistence type="predicted"/>
<dbReference type="AlphaFoldDB" id="X1G753"/>
<evidence type="ECO:0000313" key="1">
    <source>
        <dbReference type="EMBL" id="GAH40655.1"/>
    </source>
</evidence>